<dbReference type="EMBL" id="PDZR01000023">
    <property type="protein sequence ID" value="PNG24873.1"/>
    <property type="molecule type" value="Genomic_DNA"/>
</dbReference>
<dbReference type="InterPro" id="IPR036908">
    <property type="entry name" value="RlpA-like_sf"/>
</dbReference>
<dbReference type="NCBIfam" id="TIGR00413">
    <property type="entry name" value="rlpA"/>
    <property type="match status" value="1"/>
</dbReference>
<feature type="domain" description="RlpA-like protein double-psi beta-barrel" evidence="6">
    <location>
        <begin position="118"/>
        <end position="207"/>
    </location>
</feature>
<dbReference type="GO" id="GO:0071555">
    <property type="term" value="P:cell wall organization"/>
    <property type="evidence" value="ECO:0007669"/>
    <property type="project" value="UniProtKB-KW"/>
</dbReference>
<reference evidence="7 8" key="1">
    <citation type="submission" date="2017-10" db="EMBL/GenBank/DDBJ databases">
        <title>Genome announcement of Methylocella silvestris TVC from permafrost.</title>
        <authorList>
            <person name="Wang J."/>
            <person name="Geng K."/>
            <person name="Ul-Haque F."/>
            <person name="Crombie A.T."/>
            <person name="Street L.E."/>
            <person name="Wookey P.A."/>
            <person name="Murrell J.C."/>
            <person name="Pratscher J."/>
        </authorList>
    </citation>
    <scope>NUCLEOTIDE SEQUENCE [LARGE SCALE GENOMIC DNA]</scope>
    <source>
        <strain evidence="7 8">TVC</strain>
    </source>
</reference>
<dbReference type="PANTHER" id="PTHR34183">
    <property type="entry name" value="ENDOLYTIC PEPTIDOGLYCAN TRANSGLYCOSYLASE RLPA"/>
    <property type="match status" value="1"/>
</dbReference>
<dbReference type="InterPro" id="IPR009009">
    <property type="entry name" value="RlpA-like_DPBB"/>
</dbReference>
<dbReference type="Pfam" id="PF03330">
    <property type="entry name" value="DPBB_1"/>
    <property type="match status" value="1"/>
</dbReference>
<dbReference type="Proteomes" id="UP000236286">
    <property type="component" value="Unassembled WGS sequence"/>
</dbReference>
<comment type="similarity">
    <text evidence="3 4">Belongs to the RlpA family.</text>
</comment>
<evidence type="ECO:0000256" key="2">
    <source>
        <dbReference type="ARBA" id="ARBA00023316"/>
    </source>
</evidence>
<name>A0A2J7TDR2_METSI</name>
<dbReference type="CDD" id="cd22268">
    <property type="entry name" value="DPBB_RlpA-like"/>
    <property type="match status" value="1"/>
</dbReference>
<dbReference type="PANTHER" id="PTHR34183:SF1">
    <property type="entry name" value="ENDOLYTIC PEPTIDOGLYCAN TRANSGLYCOSYLASE RLPA"/>
    <property type="match status" value="1"/>
</dbReference>
<dbReference type="InterPro" id="IPR034718">
    <property type="entry name" value="RlpA"/>
</dbReference>
<dbReference type="Gene3D" id="2.40.40.10">
    <property type="entry name" value="RlpA-like domain"/>
    <property type="match status" value="1"/>
</dbReference>
<dbReference type="AlphaFoldDB" id="A0A2J7TDR2"/>
<dbReference type="EC" id="4.2.2.-" evidence="3"/>
<dbReference type="OrthoDB" id="9779128at2"/>
<keyword evidence="2 3" id="KW-0961">Cell wall biogenesis/degradation</keyword>
<comment type="caution">
    <text evidence="7">The sequence shown here is derived from an EMBL/GenBank/DDBJ whole genome shotgun (WGS) entry which is preliminary data.</text>
</comment>
<evidence type="ECO:0000313" key="8">
    <source>
        <dbReference type="Proteomes" id="UP000236286"/>
    </source>
</evidence>
<evidence type="ECO:0000259" key="6">
    <source>
        <dbReference type="Pfam" id="PF03330"/>
    </source>
</evidence>
<accession>A0A2J7TDR2</accession>
<dbReference type="GO" id="GO:0008932">
    <property type="term" value="F:lytic endotransglycosylase activity"/>
    <property type="evidence" value="ECO:0007669"/>
    <property type="project" value="UniProtKB-UniRule"/>
</dbReference>
<sequence>MLARRLLYISSRALARCAQFSSRANIASRLSRAPRGALLMAVVGGGAVSLGGCAQQPQLQRVAAHSKEYFPSSKYGPASARVVADGEPVPRGGGAYMVGKPYTIAGRTYYPSEKRYSAVGLASWYGDAFHGRRTANGEVYDSQAISAAHPTMPLPCYARVTNLRNHRSIVVRVNDRGPFEANRIMDVSRRTADALEFRHIGTAKVKVEYLAAASLSGSDDERLLATLRLDGPASLDDAAPTMVADATDLPTRAASLDPSVLRASAGDDLPGRPAATQPLPIARPQQSAAATASGESSLEEDAGPPRLSRQFAAAPLPPARPSALGVASGRVNVAMRAKQAD</sequence>
<evidence type="ECO:0000256" key="1">
    <source>
        <dbReference type="ARBA" id="ARBA00023239"/>
    </source>
</evidence>
<feature type="compositionally biased region" description="Polar residues" evidence="5">
    <location>
        <begin position="284"/>
        <end position="296"/>
    </location>
</feature>
<dbReference type="GO" id="GO:0000270">
    <property type="term" value="P:peptidoglycan metabolic process"/>
    <property type="evidence" value="ECO:0007669"/>
    <property type="project" value="UniProtKB-UniRule"/>
</dbReference>
<evidence type="ECO:0000256" key="5">
    <source>
        <dbReference type="SAM" id="MobiDB-lite"/>
    </source>
</evidence>
<evidence type="ECO:0000256" key="4">
    <source>
        <dbReference type="RuleBase" id="RU003495"/>
    </source>
</evidence>
<proteinExistence type="inferred from homology"/>
<evidence type="ECO:0000313" key="7">
    <source>
        <dbReference type="EMBL" id="PNG24873.1"/>
    </source>
</evidence>
<dbReference type="SUPFAM" id="SSF50685">
    <property type="entry name" value="Barwin-like endoglucanases"/>
    <property type="match status" value="1"/>
</dbReference>
<protein>
    <recommendedName>
        <fullName evidence="3">Endolytic peptidoglycan transglycosylase RlpA</fullName>
        <ecNumber evidence="3">4.2.2.-</ecNumber>
    </recommendedName>
</protein>
<keyword evidence="7" id="KW-0449">Lipoprotein</keyword>
<keyword evidence="1 3" id="KW-0456">Lyase</keyword>
<evidence type="ECO:0000256" key="3">
    <source>
        <dbReference type="HAMAP-Rule" id="MF_02071"/>
    </source>
</evidence>
<gene>
    <name evidence="3" type="primary">rlpA</name>
    <name evidence="7" type="ORF">CR492_16740</name>
</gene>
<comment type="function">
    <text evidence="3">Lytic transglycosylase with a strong preference for naked glycan strands that lack stem peptides.</text>
</comment>
<feature type="region of interest" description="Disordered" evidence="5">
    <location>
        <begin position="262"/>
        <end position="324"/>
    </location>
</feature>
<dbReference type="HAMAP" id="MF_02071">
    <property type="entry name" value="RlpA"/>
    <property type="match status" value="1"/>
</dbReference>
<dbReference type="InterPro" id="IPR012997">
    <property type="entry name" value="RplA"/>
</dbReference>
<organism evidence="7 8">
    <name type="scientific">Methylocella silvestris</name>
    <dbReference type="NCBI Taxonomy" id="199596"/>
    <lineage>
        <taxon>Bacteria</taxon>
        <taxon>Pseudomonadati</taxon>
        <taxon>Pseudomonadota</taxon>
        <taxon>Alphaproteobacteria</taxon>
        <taxon>Hyphomicrobiales</taxon>
        <taxon>Beijerinckiaceae</taxon>
        <taxon>Methylocella</taxon>
    </lineage>
</organism>